<dbReference type="EMBL" id="JAUSVS010000012">
    <property type="protein sequence ID" value="MDQ0466601.1"/>
    <property type="molecule type" value="Genomic_DNA"/>
</dbReference>
<accession>A0ABU0IX60</accession>
<keyword evidence="2" id="KW-1185">Reference proteome</keyword>
<gene>
    <name evidence="1" type="ORF">QO010_004396</name>
</gene>
<comment type="caution">
    <text evidence="1">The sequence shown here is derived from an EMBL/GenBank/DDBJ whole genome shotgun (WGS) entry which is preliminary data.</text>
</comment>
<proteinExistence type="predicted"/>
<reference evidence="1 2" key="1">
    <citation type="submission" date="2023-07" db="EMBL/GenBank/DDBJ databases">
        <title>Genomic Encyclopedia of Type Strains, Phase IV (KMG-IV): sequencing the most valuable type-strain genomes for metagenomic binning, comparative biology and taxonomic classification.</title>
        <authorList>
            <person name="Goeker M."/>
        </authorList>
    </citation>
    <scope>NUCLEOTIDE SEQUENCE [LARGE SCALE GENOMIC DNA]</scope>
    <source>
        <strain evidence="1 2">DSM 18695</strain>
    </source>
</reference>
<organism evidence="1 2">
    <name type="scientific">Caulobacter ginsengisoli</name>
    <dbReference type="NCBI Taxonomy" id="400775"/>
    <lineage>
        <taxon>Bacteria</taxon>
        <taxon>Pseudomonadati</taxon>
        <taxon>Pseudomonadota</taxon>
        <taxon>Alphaproteobacteria</taxon>
        <taxon>Caulobacterales</taxon>
        <taxon>Caulobacteraceae</taxon>
        <taxon>Caulobacter</taxon>
    </lineage>
</organism>
<evidence type="ECO:0000313" key="1">
    <source>
        <dbReference type="EMBL" id="MDQ0466601.1"/>
    </source>
</evidence>
<name>A0ABU0IX60_9CAUL</name>
<dbReference type="Proteomes" id="UP001228905">
    <property type="component" value="Unassembled WGS sequence"/>
</dbReference>
<evidence type="ECO:0000313" key="2">
    <source>
        <dbReference type="Proteomes" id="UP001228905"/>
    </source>
</evidence>
<protein>
    <submittedName>
        <fullName evidence="1">Uncharacterized protein</fullName>
    </submittedName>
</protein>
<sequence>MGLALNTTAPAPLFLGNATRRDDACALFTAEAPLAF</sequence>